<dbReference type="InterPro" id="IPR053378">
    <property type="entry name" value="Prenyl_diphosphate_synthase"/>
</dbReference>
<evidence type="ECO:0000256" key="12">
    <source>
        <dbReference type="RuleBase" id="RU004466"/>
    </source>
</evidence>
<comment type="catalytic activity">
    <reaction evidence="11">
        <text>isopentenyl diphosphate + (2E)-geranyl diphosphate = (2E,6E)-farnesyl diphosphate + diphosphate</text>
        <dbReference type="Rhea" id="RHEA:19361"/>
        <dbReference type="ChEBI" id="CHEBI:33019"/>
        <dbReference type="ChEBI" id="CHEBI:58057"/>
        <dbReference type="ChEBI" id="CHEBI:128769"/>
        <dbReference type="ChEBI" id="CHEBI:175763"/>
        <dbReference type="EC" id="2.5.1.10"/>
    </reaction>
</comment>
<keyword evidence="6" id="KW-0479">Metal-binding</keyword>
<keyword evidence="8" id="KW-0414">Isoprene biosynthesis</keyword>
<dbReference type="InterPro" id="IPR000092">
    <property type="entry name" value="Polyprenyl_synt"/>
</dbReference>
<evidence type="ECO:0000256" key="9">
    <source>
        <dbReference type="ARBA" id="ARBA00032380"/>
    </source>
</evidence>
<dbReference type="PANTHER" id="PTHR43281">
    <property type="entry name" value="FARNESYL DIPHOSPHATE SYNTHASE"/>
    <property type="match status" value="1"/>
</dbReference>
<evidence type="ECO:0000256" key="8">
    <source>
        <dbReference type="ARBA" id="ARBA00023229"/>
    </source>
</evidence>
<evidence type="ECO:0000313" key="14">
    <source>
        <dbReference type="Proteomes" id="UP000236151"/>
    </source>
</evidence>
<dbReference type="SFLD" id="SFLDG01017">
    <property type="entry name" value="Polyprenyl_Transferase_Like"/>
    <property type="match status" value="1"/>
</dbReference>
<keyword evidence="5 12" id="KW-0808">Transferase</keyword>
<dbReference type="InterPro" id="IPR008949">
    <property type="entry name" value="Isoprenoid_synthase_dom_sf"/>
</dbReference>
<evidence type="ECO:0000256" key="5">
    <source>
        <dbReference type="ARBA" id="ARBA00022679"/>
    </source>
</evidence>
<sequence length="296" mass="33070">MDFKEKLNCYTNIINNELDKLLYIDGSEQRKIREAMRYSLMAGGKRLRPVLSLAVCEALDGDRDQVLPFACALEMIHTYSLIHDDLPAMDDDDYRRGRLTNHKVFGEAMAILAGDGLLNYAFEVMLDHVRKDSSNISAKLEAMHIIARSSGIDGMIGGQVVDLESEGKLIQPELLELMHRKKTGALIKASVLAAAALCNAGTEERASLERYADNLGMAFQIRDDILDVEGDPAEMGKNTGSDQVKNKATFVTLYGLEESKRMLKEMTREAVNPIEMFGEKGTFLRQLAEYLITRNN</sequence>
<dbReference type="Pfam" id="PF00348">
    <property type="entry name" value="polyprenyl_synt"/>
    <property type="match status" value="1"/>
</dbReference>
<dbReference type="OrthoDB" id="9805316at2"/>
<dbReference type="NCBIfam" id="NF045485">
    <property type="entry name" value="FPPsyn"/>
    <property type="match status" value="1"/>
</dbReference>
<dbReference type="PROSITE" id="PS00444">
    <property type="entry name" value="POLYPRENYL_SYNTHASE_2"/>
    <property type="match status" value="1"/>
</dbReference>
<dbReference type="PANTHER" id="PTHR43281:SF1">
    <property type="entry name" value="FARNESYL DIPHOSPHATE SYNTHASE"/>
    <property type="match status" value="1"/>
</dbReference>
<dbReference type="FunFam" id="1.10.600.10:FF:000001">
    <property type="entry name" value="Geranylgeranyl diphosphate synthase"/>
    <property type="match status" value="1"/>
</dbReference>
<dbReference type="InterPro" id="IPR033749">
    <property type="entry name" value="Polyprenyl_synt_CS"/>
</dbReference>
<dbReference type="EMBL" id="NIOJ01000007">
    <property type="protein sequence ID" value="PNU00750.1"/>
    <property type="molecule type" value="Genomic_DNA"/>
</dbReference>
<dbReference type="CDD" id="cd00685">
    <property type="entry name" value="Trans_IPPS_HT"/>
    <property type="match status" value="1"/>
</dbReference>
<dbReference type="Proteomes" id="UP000236151">
    <property type="component" value="Unassembled WGS sequence"/>
</dbReference>
<evidence type="ECO:0000256" key="11">
    <source>
        <dbReference type="ARBA" id="ARBA00049399"/>
    </source>
</evidence>
<dbReference type="GO" id="GO:0004337">
    <property type="term" value="F:(2E,6E)-farnesyl diphosphate synthase activity"/>
    <property type="evidence" value="ECO:0007669"/>
    <property type="project" value="UniProtKB-EC"/>
</dbReference>
<evidence type="ECO:0000313" key="13">
    <source>
        <dbReference type="EMBL" id="PNU00750.1"/>
    </source>
</evidence>
<comment type="caution">
    <text evidence="13">The sequence shown here is derived from an EMBL/GenBank/DDBJ whole genome shotgun (WGS) entry which is preliminary data.</text>
</comment>
<dbReference type="GO" id="GO:0046872">
    <property type="term" value="F:metal ion binding"/>
    <property type="evidence" value="ECO:0007669"/>
    <property type="project" value="UniProtKB-KW"/>
</dbReference>
<accession>A0A2K2FIY6</accession>
<proteinExistence type="inferred from homology"/>
<gene>
    <name evidence="13" type="ORF">CDQ84_04800</name>
</gene>
<dbReference type="GO" id="GO:0016114">
    <property type="term" value="P:terpenoid biosynthetic process"/>
    <property type="evidence" value="ECO:0007669"/>
    <property type="project" value="UniProtKB-ARBA"/>
</dbReference>
<dbReference type="EC" id="2.5.1.10" evidence="3"/>
<dbReference type="GO" id="GO:0005737">
    <property type="term" value="C:cytoplasm"/>
    <property type="evidence" value="ECO:0007669"/>
    <property type="project" value="UniProtKB-ARBA"/>
</dbReference>
<dbReference type="SFLD" id="SFLDS00005">
    <property type="entry name" value="Isoprenoid_Synthase_Type_I"/>
    <property type="match status" value="1"/>
</dbReference>
<dbReference type="AlphaFoldDB" id="A0A2K2FIY6"/>
<dbReference type="SUPFAM" id="SSF48576">
    <property type="entry name" value="Terpenoid synthases"/>
    <property type="match status" value="1"/>
</dbReference>
<evidence type="ECO:0000256" key="10">
    <source>
        <dbReference type="ARBA" id="ARBA00032873"/>
    </source>
</evidence>
<name>A0A2K2FIY6_9CLOT</name>
<comment type="similarity">
    <text evidence="2 12">Belongs to the FPP/GGPP synthase family.</text>
</comment>
<dbReference type="KEGG" id="cthd:CDO33_06810"/>
<evidence type="ECO:0000256" key="1">
    <source>
        <dbReference type="ARBA" id="ARBA00001946"/>
    </source>
</evidence>
<keyword evidence="14" id="KW-1185">Reference proteome</keyword>
<organism evidence="13 14">
    <name type="scientific">Clostridium thermosuccinogenes</name>
    <dbReference type="NCBI Taxonomy" id="84032"/>
    <lineage>
        <taxon>Bacteria</taxon>
        <taxon>Bacillati</taxon>
        <taxon>Bacillota</taxon>
        <taxon>Clostridia</taxon>
        <taxon>Eubacteriales</taxon>
        <taxon>Clostridiaceae</taxon>
        <taxon>Clostridium</taxon>
    </lineage>
</organism>
<evidence type="ECO:0000256" key="2">
    <source>
        <dbReference type="ARBA" id="ARBA00006706"/>
    </source>
</evidence>
<dbReference type="PROSITE" id="PS00723">
    <property type="entry name" value="POLYPRENYL_SYNTHASE_1"/>
    <property type="match status" value="1"/>
</dbReference>
<reference evidence="13 14" key="1">
    <citation type="submission" date="2017-06" db="EMBL/GenBank/DDBJ databases">
        <title>Investigating the central metabolism of Clostridium thermosuccinogenes.</title>
        <authorList>
            <person name="Koendjbiharie J.G."/>
            <person name="van Kranenburg R."/>
        </authorList>
    </citation>
    <scope>NUCLEOTIDE SEQUENCE [LARGE SCALE GENOMIC DNA]</scope>
    <source>
        <strain evidence="13 14">DSM 5806</strain>
    </source>
</reference>
<keyword evidence="7" id="KW-0460">Magnesium</keyword>
<protein>
    <recommendedName>
        <fullName evidence="4">Farnesyl diphosphate synthase</fullName>
        <ecNumber evidence="3">2.5.1.10</ecNumber>
    </recommendedName>
    <alternativeName>
        <fullName evidence="10">(2E,6E)-farnesyl diphosphate synthase</fullName>
    </alternativeName>
    <alternativeName>
        <fullName evidence="9">Geranyltranstransferase</fullName>
    </alternativeName>
</protein>
<evidence type="ECO:0000256" key="3">
    <source>
        <dbReference type="ARBA" id="ARBA00012439"/>
    </source>
</evidence>
<dbReference type="Gene3D" id="1.10.600.10">
    <property type="entry name" value="Farnesyl Diphosphate Synthase"/>
    <property type="match status" value="1"/>
</dbReference>
<evidence type="ECO:0000256" key="4">
    <source>
        <dbReference type="ARBA" id="ARBA00015100"/>
    </source>
</evidence>
<dbReference type="RefSeq" id="WP_103080584.1">
    <property type="nucleotide sequence ID" value="NZ_CP021850.1"/>
</dbReference>
<evidence type="ECO:0000256" key="7">
    <source>
        <dbReference type="ARBA" id="ARBA00022842"/>
    </source>
</evidence>
<evidence type="ECO:0000256" key="6">
    <source>
        <dbReference type="ARBA" id="ARBA00022723"/>
    </source>
</evidence>
<comment type="cofactor">
    <cofactor evidence="1">
        <name>Mg(2+)</name>
        <dbReference type="ChEBI" id="CHEBI:18420"/>
    </cofactor>
</comment>